<evidence type="ECO:0000313" key="1">
    <source>
        <dbReference type="EMBL" id="MBX12484.1"/>
    </source>
</evidence>
<name>A0A2P2L3C8_RHIMU</name>
<accession>A0A2P2L3C8</accession>
<organism evidence="1">
    <name type="scientific">Rhizophora mucronata</name>
    <name type="common">Asiatic mangrove</name>
    <dbReference type="NCBI Taxonomy" id="61149"/>
    <lineage>
        <taxon>Eukaryota</taxon>
        <taxon>Viridiplantae</taxon>
        <taxon>Streptophyta</taxon>
        <taxon>Embryophyta</taxon>
        <taxon>Tracheophyta</taxon>
        <taxon>Spermatophyta</taxon>
        <taxon>Magnoliopsida</taxon>
        <taxon>eudicotyledons</taxon>
        <taxon>Gunneridae</taxon>
        <taxon>Pentapetalae</taxon>
        <taxon>rosids</taxon>
        <taxon>fabids</taxon>
        <taxon>Malpighiales</taxon>
        <taxon>Rhizophoraceae</taxon>
        <taxon>Rhizophora</taxon>
    </lineage>
</organism>
<proteinExistence type="predicted"/>
<protein>
    <submittedName>
        <fullName evidence="1">Glycine-rich RNA-binding protein 4</fullName>
    </submittedName>
</protein>
<reference evidence="1" key="1">
    <citation type="submission" date="2018-02" db="EMBL/GenBank/DDBJ databases">
        <title>Rhizophora mucronata_Transcriptome.</title>
        <authorList>
            <person name="Meera S.P."/>
            <person name="Sreeshan A."/>
            <person name="Augustine A."/>
        </authorList>
    </citation>
    <scope>NUCLEOTIDE SEQUENCE</scope>
    <source>
        <tissue evidence="1">Leaf</tissue>
    </source>
</reference>
<sequence>MSLPGRSSPFPIYEHLCSTNHLSVICLLWFYAFSMGGTCYEHVCGLCCAHKIETRLYIIVW</sequence>
<dbReference type="AlphaFoldDB" id="A0A2P2L3C8"/>
<dbReference type="EMBL" id="GGEC01032000">
    <property type="protein sequence ID" value="MBX12484.1"/>
    <property type="molecule type" value="Transcribed_RNA"/>
</dbReference>